<organism evidence="1 2">
    <name type="scientific">Sporocytophaga myxococcoides</name>
    <dbReference type="NCBI Taxonomy" id="153721"/>
    <lineage>
        <taxon>Bacteria</taxon>
        <taxon>Pseudomonadati</taxon>
        <taxon>Bacteroidota</taxon>
        <taxon>Cytophagia</taxon>
        <taxon>Cytophagales</taxon>
        <taxon>Cytophagaceae</taxon>
        <taxon>Sporocytophaga</taxon>
    </lineage>
</organism>
<evidence type="ECO:0000313" key="2">
    <source>
        <dbReference type="Proteomes" id="UP000030185"/>
    </source>
</evidence>
<keyword evidence="2" id="KW-1185">Reference proteome</keyword>
<dbReference type="OrthoDB" id="9814627at2"/>
<proteinExistence type="predicted"/>
<accession>A0A098LHH6</accession>
<reference evidence="1 2" key="1">
    <citation type="submission" date="2014-09" db="EMBL/GenBank/DDBJ databases">
        <title>Sporocytophaga myxococcoides PG-01 genome sequencing.</title>
        <authorList>
            <person name="Liu L."/>
            <person name="Gao P.J."/>
            <person name="Chen G.J."/>
            <person name="Wang L.S."/>
        </authorList>
    </citation>
    <scope>NUCLEOTIDE SEQUENCE [LARGE SCALE GENOMIC DNA]</scope>
    <source>
        <strain evidence="1 2">PG-01</strain>
    </source>
</reference>
<dbReference type="Proteomes" id="UP000030185">
    <property type="component" value="Unassembled WGS sequence"/>
</dbReference>
<protein>
    <recommendedName>
        <fullName evidence="3">PA14 domain-containing protein</fullName>
    </recommendedName>
</protein>
<gene>
    <name evidence="1" type="ORF">MYP_3624</name>
</gene>
<evidence type="ECO:0008006" key="3">
    <source>
        <dbReference type="Google" id="ProtNLM"/>
    </source>
</evidence>
<dbReference type="EMBL" id="BBLT01000007">
    <property type="protein sequence ID" value="GAL86395.1"/>
    <property type="molecule type" value="Genomic_DNA"/>
</dbReference>
<sequence>MLASIRKYKRPISIFFLFNFLTGALPYRALALTSGPSQPETQQFAPAGMDNMVDPFTGDFSYNIPLMDVGGYPINLNYAAGITPDAEASWVGLGWNVNVGAINRNVRGLPDDFAGDEIETVYNVKPNQTFGLNFSFNPAKLEAWGFKVGLTQSMNLFYNNYNGFGFGMGIRPSIDLPLSSKSNYKVGLGVDFNMSSEDGAGITPSVGIGPRQDKAKSETGFGANLSFPYSTREGLKGMSLSTSYSYIGKDKAGDATGRSGGHNSFMGFAFPTYTPSVSHDLINTNATLNLSFELSNEAVEQGLLGIGGYYSGQFLKSTSKKNPAYGYMYSGLDGQSDEAMHDFNREKDGGGFNDATKNLALTNYTYDIFSVSGQGVGGSYRLFRGDVGNVGDPINIEENHVGELGLGFGSGSTPSMKVNVDVKYSHLGTVSSRWSNSQFQNFSDPTADYNTAREMVYFKKIGETAPETDGDFLNNVQKGSSTLGYNLISNDGMLDGSMFDKKKPNIGNASLGQSNKRQVRRKRNNQFTYITAVEAFNKYSLMPIRNHHLNKFDVNINTSSTNYSRKDNTITYSGDNLDRIDQYRKGHHITEIRVTDNSGSRYCYGIPVYNNYQEEVTFAVDATTKSESKSTAIRKNLVEYTSTEASSGNTSGIDRSFNKVTTGAHATSYLLTCILSSDYVDSDNIPGPSDGDLGNYTKFNYVRTSQNFQWRTPYQENMASFTDGLEIKDNDDKANYLYGKKEVWYLHSIETRTHVAEFHLSPRKDGRGVKSSRGGLSTSTENTLYKLDKINLYSKADKLNGSKEPIKTVHFKYDYSLCPKTPNSSATLEEGEGKLTLRKVWFTYGFSGKGVLNPYAFDYSDFNPDYNLKEYDRWGNYKGQSEVAGPLGNEAFPYTDQDKTLQDRQCEAYSLTKIYTPTGGTIQVHYESDDYAYVQDKRAMRMYKIIGFSRTNSSAPNNTLFDITDGGLAGKMFLHVDLGEGFTARDGNHANEILRKEYLEGIDLMYYKAKLNVINDPNPQVQDKFEYVPGYTEINTSGCIAKKALDSEKYTTAIIQLNPDKTKGVNPRNINPIVRNGWMFAKMNLGRELKGLGDAETNGVLQIIKTMIAQADNILSFFAGFASVMEAKGNSNTIESSKSFVRLNDVDKKKLGGGHRVKAIIMSDNWNMMGAFKETSINGNKEVAYYGQKYDYVTRELSNVLNDNGKPTERIISSGVASYEPMVGNDENPFRLPVFSIQKLPLAPSREFFLEEPFGEMFFPSPAVGYSKVVTTPVKVLSSNYNVDELKGNGTGFVEQEFYTAKDFPTITERTELKHKRDKPNLILNFLKVGATDIVTCSQGYKVELNDMHGKEKSKKVMPEVVGNSKDVQPISYVEYRYKRNANGSLSNSVRYINPDNLAIEGESINTQLGVDVDIVHDTKYYKSVTAGGGLDFNVKGIFPVIPIVGVIPMPTWNLESTEFKSVVTTKVVNRIGILEKTLAMDNGQTITTENLAWDKETGEVLLTKVDNEFHDPIWTFNYPGYWAYDEMKLAYNNEGIIYKNGGSFTLDNFKTAFLEDGDELLCETSAGYKLGYYDNNRYVQNGNRTIIDKEGNEITGITRLKIIRSGMRNVAMTPIGSISCMDDPLANNVRLQFSRVINAGASEFKFIWKAFCNCLDDKQVKEGNPFVLGKRGSLRPFKSWTYLTERYQANINNNVDIKQDGYFSDSFIPFWTYADGKFDKIQHPKTTKWQYVTQIENYNQIGMEIENMDALERYSMAQFGYGRNLPTATSNNSRYQESAFDGFEDYDYGDCNDDHFSWRSQNPVITHTESHTGRSSIKVAPKSSKKINKIIDPCSLISGE</sequence>
<evidence type="ECO:0000313" key="1">
    <source>
        <dbReference type="EMBL" id="GAL86395.1"/>
    </source>
</evidence>
<dbReference type="RefSeq" id="WP_045466153.1">
    <property type="nucleotide sequence ID" value="NZ_BBLT01000007.1"/>
</dbReference>
<comment type="caution">
    <text evidence="1">The sequence shown here is derived from an EMBL/GenBank/DDBJ whole genome shotgun (WGS) entry which is preliminary data.</text>
</comment>
<name>A0A098LHH6_9BACT</name>
<dbReference type="STRING" id="153721.MYP_3624"/>
<dbReference type="eggNOG" id="COG3188">
    <property type="taxonomic scope" value="Bacteria"/>
</dbReference>